<accession>A0A8D8PFP5</accession>
<dbReference type="AlphaFoldDB" id="A0A8D8PFP5"/>
<proteinExistence type="predicted"/>
<evidence type="ECO:0000313" key="1">
    <source>
        <dbReference type="EMBL" id="CAG6599468.1"/>
    </source>
</evidence>
<reference evidence="1" key="1">
    <citation type="submission" date="2021-05" db="EMBL/GenBank/DDBJ databases">
        <authorList>
            <person name="Alioto T."/>
            <person name="Alioto T."/>
            <person name="Gomez Garrido J."/>
        </authorList>
    </citation>
    <scope>NUCLEOTIDE SEQUENCE</scope>
</reference>
<name>A0A8D8PFP5_CULPI</name>
<protein>
    <submittedName>
        <fullName evidence="1">(northern house mosquito) hypothetical protein</fullName>
    </submittedName>
</protein>
<sequence>MTVTSHARTRIIHELPDGPTATYHSLPAVCVHHPVCVCMCVYVCVARTHPFAIFTSCHGAAAAAAATTIHDFTTVARAPSCVLSPQLGSNYRARTAFLNSCVYLLFTHTNE</sequence>
<dbReference type="EMBL" id="HBUE01236218">
    <property type="protein sequence ID" value="CAG6547278.1"/>
    <property type="molecule type" value="Transcribed_RNA"/>
</dbReference>
<dbReference type="EMBL" id="HBUE01343131">
    <property type="protein sequence ID" value="CAG6599468.1"/>
    <property type="molecule type" value="Transcribed_RNA"/>
</dbReference>
<organism evidence="1">
    <name type="scientific">Culex pipiens</name>
    <name type="common">House mosquito</name>
    <dbReference type="NCBI Taxonomy" id="7175"/>
    <lineage>
        <taxon>Eukaryota</taxon>
        <taxon>Metazoa</taxon>
        <taxon>Ecdysozoa</taxon>
        <taxon>Arthropoda</taxon>
        <taxon>Hexapoda</taxon>
        <taxon>Insecta</taxon>
        <taxon>Pterygota</taxon>
        <taxon>Neoptera</taxon>
        <taxon>Endopterygota</taxon>
        <taxon>Diptera</taxon>
        <taxon>Nematocera</taxon>
        <taxon>Culicoidea</taxon>
        <taxon>Culicidae</taxon>
        <taxon>Culicinae</taxon>
        <taxon>Culicini</taxon>
        <taxon>Culex</taxon>
        <taxon>Culex</taxon>
    </lineage>
</organism>